<protein>
    <submittedName>
        <fullName evidence="1">Uncharacterized protein</fullName>
    </submittedName>
</protein>
<accession>A0A1F7HJB0</accession>
<name>A0A1F7HJB0_9BACT</name>
<proteinExistence type="predicted"/>
<dbReference type="Proteomes" id="UP000178098">
    <property type="component" value="Unassembled WGS sequence"/>
</dbReference>
<gene>
    <name evidence="1" type="ORF">A3D08_00435</name>
</gene>
<dbReference type="AlphaFoldDB" id="A0A1F7HJB0"/>
<evidence type="ECO:0000313" key="2">
    <source>
        <dbReference type="Proteomes" id="UP000178098"/>
    </source>
</evidence>
<evidence type="ECO:0000313" key="1">
    <source>
        <dbReference type="EMBL" id="OGK31301.1"/>
    </source>
</evidence>
<reference evidence="1 2" key="1">
    <citation type="journal article" date="2016" name="Nat. Commun.">
        <title>Thousands of microbial genomes shed light on interconnected biogeochemical processes in an aquifer system.</title>
        <authorList>
            <person name="Anantharaman K."/>
            <person name="Brown C.T."/>
            <person name="Hug L.A."/>
            <person name="Sharon I."/>
            <person name="Castelle C.J."/>
            <person name="Probst A.J."/>
            <person name="Thomas B.C."/>
            <person name="Singh A."/>
            <person name="Wilkins M.J."/>
            <person name="Karaoz U."/>
            <person name="Brodie E.L."/>
            <person name="Williams K.H."/>
            <person name="Hubbard S.S."/>
            <person name="Banfield J.F."/>
        </authorList>
    </citation>
    <scope>NUCLEOTIDE SEQUENCE [LARGE SCALE GENOMIC DNA]</scope>
</reference>
<dbReference type="EMBL" id="MFZT01000022">
    <property type="protein sequence ID" value="OGK31301.1"/>
    <property type="molecule type" value="Genomic_DNA"/>
</dbReference>
<organism evidence="1 2">
    <name type="scientific">Candidatus Roizmanbacteria bacterium RIFCSPHIGHO2_02_FULL_43_11</name>
    <dbReference type="NCBI Taxonomy" id="1802043"/>
    <lineage>
        <taxon>Bacteria</taxon>
        <taxon>Candidatus Roizmaniibacteriota</taxon>
    </lineage>
</organism>
<comment type="caution">
    <text evidence="1">The sequence shown here is derived from an EMBL/GenBank/DDBJ whole genome shotgun (WGS) entry which is preliminary data.</text>
</comment>
<sequence>MCEKGSFDNTYVHPHPVREGCQGAYVITAKAPEGGEDVHPCTQCGTEMPFLHVRPNVSGVFDDGDNLN</sequence>